<dbReference type="EMBL" id="LXQA010407632">
    <property type="protein sequence ID" value="MCI49848.1"/>
    <property type="molecule type" value="Genomic_DNA"/>
</dbReference>
<dbReference type="Proteomes" id="UP000265520">
    <property type="component" value="Unassembled WGS sequence"/>
</dbReference>
<reference evidence="1 2" key="1">
    <citation type="journal article" date="2018" name="Front. Plant Sci.">
        <title>Red Clover (Trifolium pratense) and Zigzag Clover (T. medium) - A Picture of Genomic Similarities and Differences.</title>
        <authorList>
            <person name="Dluhosova J."/>
            <person name="Istvanek J."/>
            <person name="Nedelnik J."/>
            <person name="Repkova J."/>
        </authorList>
    </citation>
    <scope>NUCLEOTIDE SEQUENCE [LARGE SCALE GENOMIC DNA]</scope>
    <source>
        <strain evidence="2">cv. 10/8</strain>
        <tissue evidence="1">Leaf</tissue>
    </source>
</reference>
<dbReference type="AlphaFoldDB" id="A0A392SLS9"/>
<proteinExistence type="predicted"/>
<comment type="caution">
    <text evidence="1">The sequence shown here is derived from an EMBL/GenBank/DDBJ whole genome shotgun (WGS) entry which is preliminary data.</text>
</comment>
<evidence type="ECO:0000313" key="2">
    <source>
        <dbReference type="Proteomes" id="UP000265520"/>
    </source>
</evidence>
<accession>A0A392SLS9</accession>
<sequence>VAAPRAGIAAPRAGLCFRAGCLFWFLRCAQVCAAPHADPFV</sequence>
<organism evidence="1 2">
    <name type="scientific">Trifolium medium</name>
    <dbReference type="NCBI Taxonomy" id="97028"/>
    <lineage>
        <taxon>Eukaryota</taxon>
        <taxon>Viridiplantae</taxon>
        <taxon>Streptophyta</taxon>
        <taxon>Embryophyta</taxon>
        <taxon>Tracheophyta</taxon>
        <taxon>Spermatophyta</taxon>
        <taxon>Magnoliopsida</taxon>
        <taxon>eudicotyledons</taxon>
        <taxon>Gunneridae</taxon>
        <taxon>Pentapetalae</taxon>
        <taxon>rosids</taxon>
        <taxon>fabids</taxon>
        <taxon>Fabales</taxon>
        <taxon>Fabaceae</taxon>
        <taxon>Papilionoideae</taxon>
        <taxon>50 kb inversion clade</taxon>
        <taxon>NPAAA clade</taxon>
        <taxon>Hologalegina</taxon>
        <taxon>IRL clade</taxon>
        <taxon>Trifolieae</taxon>
        <taxon>Trifolium</taxon>
    </lineage>
</organism>
<evidence type="ECO:0000313" key="1">
    <source>
        <dbReference type="EMBL" id="MCI49848.1"/>
    </source>
</evidence>
<protein>
    <submittedName>
        <fullName evidence="1">Uncharacterized protein</fullName>
    </submittedName>
</protein>
<keyword evidence="2" id="KW-1185">Reference proteome</keyword>
<name>A0A392SLS9_9FABA</name>
<feature type="non-terminal residue" evidence="1">
    <location>
        <position position="1"/>
    </location>
</feature>